<evidence type="ECO:0000313" key="3">
    <source>
        <dbReference type="EMBL" id="MEE1887129.1"/>
    </source>
</evidence>
<comment type="caution">
    <text evidence="3">The sequence shown here is derived from an EMBL/GenBank/DDBJ whole genome shotgun (WGS) entry which is preliminary data.</text>
</comment>
<protein>
    <submittedName>
        <fullName evidence="3">FecR family protein</fullName>
    </submittedName>
</protein>
<dbReference type="Gene3D" id="3.55.50.30">
    <property type="match status" value="1"/>
</dbReference>
<dbReference type="PANTHER" id="PTHR30273:SF2">
    <property type="entry name" value="PROTEIN FECR"/>
    <property type="match status" value="1"/>
</dbReference>
<proteinExistence type="predicted"/>
<dbReference type="PIRSF" id="PIRSF018266">
    <property type="entry name" value="FecR"/>
    <property type="match status" value="1"/>
</dbReference>
<sequence length="327" mass="36573">MSRHPESATDPMSDLPESERMFAEATAWYYRLHAEDVTLAERQAFAVWRAQGQAHAKAWEEVLDLLGALQGPARRLREQQQAAWRAPRRRIWPKVASTAAAVLLLGLLVGQTPWLDRWRADYATTTGETRSLQLEDGSRIQLNTDSALQVELDAGERRVRLLRGEAWFEVARDPAWPFVVRAGDGWVRVIGTRFSVAETAGQTRVQLAQGKVEIRVGTGQGVFLEPGQAVEYAASGPGAVHGFEPGRAFAWRERQLVFSQQPLGEVVTELNRYWPGQTLVLGDALRQRKVSGVFDIDKPDAVLKALTHTLGVRADQYTPYLRILREG</sequence>
<evidence type="ECO:0000259" key="1">
    <source>
        <dbReference type="Pfam" id="PF04773"/>
    </source>
</evidence>
<gene>
    <name evidence="3" type="ORF">V0R62_05605</name>
</gene>
<dbReference type="Proteomes" id="UP001354227">
    <property type="component" value="Unassembled WGS sequence"/>
</dbReference>
<name>A0ABU7H784_9PSED</name>
<accession>A0ABU7H784</accession>
<evidence type="ECO:0000313" key="4">
    <source>
        <dbReference type="Proteomes" id="UP001354227"/>
    </source>
</evidence>
<evidence type="ECO:0000259" key="2">
    <source>
        <dbReference type="Pfam" id="PF16220"/>
    </source>
</evidence>
<keyword evidence="4" id="KW-1185">Reference proteome</keyword>
<feature type="domain" description="FecR protein" evidence="1">
    <location>
        <begin position="121"/>
        <end position="213"/>
    </location>
</feature>
<dbReference type="EMBL" id="JAZDCT010000005">
    <property type="protein sequence ID" value="MEE1887129.1"/>
    <property type="molecule type" value="Genomic_DNA"/>
</dbReference>
<dbReference type="InterPro" id="IPR032623">
    <property type="entry name" value="FecR_N"/>
</dbReference>
<organism evidence="3 4">
    <name type="scientific">Pseudomonas carassii</name>
    <dbReference type="NCBI Taxonomy" id="3115855"/>
    <lineage>
        <taxon>Bacteria</taxon>
        <taxon>Pseudomonadati</taxon>
        <taxon>Pseudomonadota</taxon>
        <taxon>Gammaproteobacteria</taxon>
        <taxon>Pseudomonadales</taxon>
        <taxon>Pseudomonadaceae</taxon>
        <taxon>Pseudomonas</taxon>
    </lineage>
</organism>
<feature type="domain" description="FecR N-terminal" evidence="2">
    <location>
        <begin position="24"/>
        <end position="63"/>
    </location>
</feature>
<dbReference type="PANTHER" id="PTHR30273">
    <property type="entry name" value="PERIPLASMIC SIGNAL SENSOR AND SIGMA FACTOR ACTIVATOR FECR-RELATED"/>
    <property type="match status" value="1"/>
</dbReference>
<dbReference type="Pfam" id="PF04773">
    <property type="entry name" value="FecR"/>
    <property type="match status" value="1"/>
</dbReference>
<dbReference type="InterPro" id="IPR012373">
    <property type="entry name" value="Ferrdict_sens_TM"/>
</dbReference>
<dbReference type="InterPro" id="IPR006860">
    <property type="entry name" value="FecR"/>
</dbReference>
<dbReference type="Gene3D" id="2.60.120.1440">
    <property type="match status" value="1"/>
</dbReference>
<reference evidence="3" key="1">
    <citation type="submission" date="2024-01" db="EMBL/GenBank/DDBJ databases">
        <title>Unpublished Manusciprt.</title>
        <authorList>
            <person name="Duman M."/>
            <person name="Valdes E.G."/>
            <person name="Ajmi N."/>
            <person name="Altun S."/>
            <person name="Saticioglu I.B."/>
        </authorList>
    </citation>
    <scope>NUCLEOTIDE SEQUENCE</scope>
    <source>
        <strain evidence="3">137P</strain>
    </source>
</reference>
<dbReference type="RefSeq" id="WP_330103030.1">
    <property type="nucleotide sequence ID" value="NZ_JAZDCT010000005.1"/>
</dbReference>
<dbReference type="Pfam" id="PF16220">
    <property type="entry name" value="DUF4880"/>
    <property type="match status" value="1"/>
</dbReference>